<reference evidence="8" key="1">
    <citation type="journal article" date="2019" name="Int. J. Syst. Evol. Microbiol.">
        <title>The Global Catalogue of Microorganisms (GCM) 10K type strain sequencing project: providing services to taxonomists for standard genome sequencing and annotation.</title>
        <authorList>
            <consortium name="The Broad Institute Genomics Platform"/>
            <consortium name="The Broad Institute Genome Sequencing Center for Infectious Disease"/>
            <person name="Wu L."/>
            <person name="Ma J."/>
        </authorList>
    </citation>
    <scope>NUCLEOTIDE SEQUENCE [LARGE SCALE GENOMIC DNA]</scope>
    <source>
        <strain evidence="8">CGMCC 1.12922</strain>
    </source>
</reference>
<dbReference type="InterPro" id="IPR015421">
    <property type="entry name" value="PyrdxlP-dep_Trfase_major"/>
</dbReference>
<dbReference type="SUPFAM" id="SSF53383">
    <property type="entry name" value="PLP-dependent transferases"/>
    <property type="match status" value="1"/>
</dbReference>
<comment type="similarity">
    <text evidence="1">Belongs to the class-II pyridoxal-phosphate-dependent aminotransferase family. Histidinol-phosphate aminotransferase subfamily.</text>
</comment>
<dbReference type="PANTHER" id="PTHR43643">
    <property type="entry name" value="HISTIDINOL-PHOSPHATE AMINOTRANSFERASE 2"/>
    <property type="match status" value="1"/>
</dbReference>
<keyword evidence="8" id="KW-1185">Reference proteome</keyword>
<dbReference type="NCBIfam" id="NF006014">
    <property type="entry name" value="PRK08153.1"/>
    <property type="match status" value="1"/>
</dbReference>
<evidence type="ECO:0000313" key="7">
    <source>
        <dbReference type="EMBL" id="GGD39669.1"/>
    </source>
</evidence>
<dbReference type="RefSeq" id="WP_188528150.1">
    <property type="nucleotide sequence ID" value="NZ_BMGI01000004.1"/>
</dbReference>
<comment type="caution">
    <text evidence="7">The sequence shown here is derived from an EMBL/GenBank/DDBJ whole genome shotgun (WGS) entry which is preliminary data.</text>
</comment>
<dbReference type="Gene3D" id="3.40.640.10">
    <property type="entry name" value="Type I PLP-dependent aspartate aminotransferase-like (Major domain)"/>
    <property type="match status" value="1"/>
</dbReference>
<name>A0ABQ1QSD4_9RHOB</name>
<dbReference type="Pfam" id="PF00155">
    <property type="entry name" value="Aminotran_1_2"/>
    <property type="match status" value="1"/>
</dbReference>
<keyword evidence="2 7" id="KW-0032">Aminotransferase</keyword>
<keyword evidence="4" id="KW-0663">Pyridoxal phosphate</keyword>
<evidence type="ECO:0000259" key="6">
    <source>
        <dbReference type="Pfam" id="PF00155"/>
    </source>
</evidence>
<dbReference type="PANTHER" id="PTHR43643:SF3">
    <property type="entry name" value="HISTIDINOL-PHOSPHATE AMINOTRANSFERASE"/>
    <property type="match status" value="1"/>
</dbReference>
<feature type="domain" description="Aminotransferase class I/classII large" evidence="6">
    <location>
        <begin position="38"/>
        <end position="360"/>
    </location>
</feature>
<evidence type="ECO:0000256" key="4">
    <source>
        <dbReference type="ARBA" id="ARBA00022898"/>
    </source>
</evidence>
<gene>
    <name evidence="7" type="ORF">GCM10011358_24540</name>
</gene>
<protein>
    <submittedName>
        <fullName evidence="7">Histidinol-phosphate aminotransferase</fullName>
    </submittedName>
</protein>
<dbReference type="CDD" id="cd00609">
    <property type="entry name" value="AAT_like"/>
    <property type="match status" value="1"/>
</dbReference>
<organism evidence="7 8">
    <name type="scientific">Sinisalibacter lacisalsi</name>
    <dbReference type="NCBI Taxonomy" id="1526570"/>
    <lineage>
        <taxon>Bacteria</taxon>
        <taxon>Pseudomonadati</taxon>
        <taxon>Pseudomonadota</taxon>
        <taxon>Alphaproteobacteria</taxon>
        <taxon>Rhodobacterales</taxon>
        <taxon>Roseobacteraceae</taxon>
        <taxon>Sinisalibacter</taxon>
    </lineage>
</organism>
<accession>A0ABQ1QSD4</accession>
<comment type="pathway">
    <text evidence="5">Amino-acid biosynthesis.</text>
</comment>
<evidence type="ECO:0000256" key="5">
    <source>
        <dbReference type="ARBA" id="ARBA00029440"/>
    </source>
</evidence>
<dbReference type="InterPro" id="IPR015422">
    <property type="entry name" value="PyrdxlP-dep_Trfase_small"/>
</dbReference>
<dbReference type="InterPro" id="IPR050106">
    <property type="entry name" value="HistidinolP_aminotransfase"/>
</dbReference>
<dbReference type="InterPro" id="IPR004839">
    <property type="entry name" value="Aminotransferase_I/II_large"/>
</dbReference>
<dbReference type="EMBL" id="BMGI01000004">
    <property type="protein sequence ID" value="GGD39669.1"/>
    <property type="molecule type" value="Genomic_DNA"/>
</dbReference>
<evidence type="ECO:0000256" key="2">
    <source>
        <dbReference type="ARBA" id="ARBA00022576"/>
    </source>
</evidence>
<dbReference type="InterPro" id="IPR015424">
    <property type="entry name" value="PyrdxlP-dep_Trfase"/>
</dbReference>
<sequence>MTHGPRFTPLVAALPASEPFVGPEALERARGRPFRARLGANESVFGPSPHAVAAMCEAAADTWKYGDSESFELKAALAAELGVGTAHLTIGEGIDGLLGNLVRLTVAPGDKVVTSRGAYPTFNYHVTGFGGELVTVPFSQDREDPDALIATARETGAKLVYISNPDNPMGTWHGAERITAMIEALPEGTLMVLDEAYIEFAPEGTAPEVDPDDPRVIRMRTFSKAHGLAGARVGYALGAPELVAAFDKVRNHFGLSRVSQAGALAALADRNWLTEVRAKVSVARGRIAEIATANGLKPLPSATNFVAVDCGGDGAFARRVLEELAERDVFVRMPGVAPLDRCIRVSAGTPEMLDVFASALPKALAAAREMQE</sequence>
<dbReference type="Proteomes" id="UP000617355">
    <property type="component" value="Unassembled WGS sequence"/>
</dbReference>
<evidence type="ECO:0000256" key="3">
    <source>
        <dbReference type="ARBA" id="ARBA00022679"/>
    </source>
</evidence>
<dbReference type="Gene3D" id="3.90.1150.10">
    <property type="entry name" value="Aspartate Aminotransferase, domain 1"/>
    <property type="match status" value="1"/>
</dbReference>
<proteinExistence type="inferred from homology"/>
<dbReference type="GO" id="GO:0008483">
    <property type="term" value="F:transaminase activity"/>
    <property type="evidence" value="ECO:0007669"/>
    <property type="project" value="UniProtKB-KW"/>
</dbReference>
<evidence type="ECO:0000313" key="8">
    <source>
        <dbReference type="Proteomes" id="UP000617355"/>
    </source>
</evidence>
<evidence type="ECO:0000256" key="1">
    <source>
        <dbReference type="ARBA" id="ARBA00007970"/>
    </source>
</evidence>
<keyword evidence="3" id="KW-0808">Transferase</keyword>